<evidence type="ECO:0000259" key="4">
    <source>
        <dbReference type="PROSITE" id="PS01124"/>
    </source>
</evidence>
<evidence type="ECO:0000256" key="2">
    <source>
        <dbReference type="ARBA" id="ARBA00023125"/>
    </source>
</evidence>
<gene>
    <name evidence="5" type="ORF">H8S47_09305</name>
</gene>
<protein>
    <submittedName>
        <fullName evidence="5">Helix-turn-helix transcriptional regulator</fullName>
    </submittedName>
</protein>
<dbReference type="RefSeq" id="WP_187503594.1">
    <property type="nucleotide sequence ID" value="NZ_CP162536.1"/>
</dbReference>
<dbReference type="InterPro" id="IPR050204">
    <property type="entry name" value="AraC_XylS_family_regulators"/>
</dbReference>
<sequence length="301" mass="33727">MRQNPETNRVHLYVPAPRVQSISLNGPGEHPITVTRLRSDLEDSGMTTPHLVEDAFMISIQLRDYRGDIFLRGRKLAFNRQAAGMVLMYDYQREWSAHLRSAFDCVNIHVPRSALDAVVNDRHSGTVESLRFEPGEPEPDQTILGVVQALIPALNAPNEPNQLFLDHMGWSLGAHVVNSYAEVVHVKPAGRGHLARWQERRAKELIDANLANEISLGTLAAECGLSTSHFARAFRLTTGVPPYQWLLGRRLEQAQTFLRDEDLSIAQIADLCGFSDQSHLTRVFTRATGEPPAAWRRRQGA</sequence>
<dbReference type="Pfam" id="PF12833">
    <property type="entry name" value="HTH_18"/>
    <property type="match status" value="1"/>
</dbReference>
<dbReference type="InterPro" id="IPR009057">
    <property type="entry name" value="Homeodomain-like_sf"/>
</dbReference>
<keyword evidence="3" id="KW-0804">Transcription</keyword>
<comment type="caution">
    <text evidence="5">The sequence shown here is derived from an EMBL/GenBank/DDBJ whole genome shotgun (WGS) entry which is preliminary data.</text>
</comment>
<reference evidence="5 6" key="1">
    <citation type="submission" date="2020-08" db="EMBL/GenBank/DDBJ databases">
        <title>Putative novel bacterial strains isolated from necrotic wheat leaf tissues caused by Xanthomonas translucens.</title>
        <authorList>
            <person name="Tambong J.T."/>
        </authorList>
    </citation>
    <scope>NUCLEOTIDE SEQUENCE [LARGE SCALE GENOMIC DNA]</scope>
    <source>
        <strain evidence="6">DOAB 1063</strain>
    </source>
</reference>
<accession>A0ABR7AN49</accession>
<dbReference type="PANTHER" id="PTHR46796:SF14">
    <property type="entry name" value="TRANSCRIPTIONAL REGULATORY PROTEIN"/>
    <property type="match status" value="1"/>
</dbReference>
<dbReference type="SUPFAM" id="SSF46689">
    <property type="entry name" value="Homeodomain-like"/>
    <property type="match status" value="2"/>
</dbReference>
<dbReference type="Gene3D" id="1.10.10.60">
    <property type="entry name" value="Homeodomain-like"/>
    <property type="match status" value="2"/>
</dbReference>
<evidence type="ECO:0000256" key="3">
    <source>
        <dbReference type="ARBA" id="ARBA00023163"/>
    </source>
</evidence>
<keyword evidence="2" id="KW-0238">DNA-binding</keyword>
<dbReference type="InterPro" id="IPR018062">
    <property type="entry name" value="HTH_AraC-typ_CS"/>
</dbReference>
<proteinExistence type="predicted"/>
<dbReference type="PROSITE" id="PS00041">
    <property type="entry name" value="HTH_ARAC_FAMILY_1"/>
    <property type="match status" value="1"/>
</dbReference>
<dbReference type="EMBL" id="JACONT010000017">
    <property type="protein sequence ID" value="MBC3941876.1"/>
    <property type="molecule type" value="Genomic_DNA"/>
</dbReference>
<dbReference type="SMART" id="SM00342">
    <property type="entry name" value="HTH_ARAC"/>
    <property type="match status" value="1"/>
</dbReference>
<evidence type="ECO:0000256" key="1">
    <source>
        <dbReference type="ARBA" id="ARBA00023015"/>
    </source>
</evidence>
<name>A0ABR7AN49_9SPHN</name>
<dbReference type="InterPro" id="IPR018060">
    <property type="entry name" value="HTH_AraC"/>
</dbReference>
<evidence type="ECO:0000313" key="5">
    <source>
        <dbReference type="EMBL" id="MBC3941876.1"/>
    </source>
</evidence>
<feature type="domain" description="HTH araC/xylS-type" evidence="4">
    <location>
        <begin position="200"/>
        <end position="298"/>
    </location>
</feature>
<keyword evidence="1" id="KW-0805">Transcription regulation</keyword>
<dbReference type="Proteomes" id="UP000597613">
    <property type="component" value="Unassembled WGS sequence"/>
</dbReference>
<evidence type="ECO:0000313" key="6">
    <source>
        <dbReference type="Proteomes" id="UP000597613"/>
    </source>
</evidence>
<dbReference type="PROSITE" id="PS01124">
    <property type="entry name" value="HTH_ARAC_FAMILY_2"/>
    <property type="match status" value="1"/>
</dbReference>
<organism evidence="5 6">
    <name type="scientific">Sphingomonas albertensis</name>
    <dbReference type="NCBI Taxonomy" id="2762591"/>
    <lineage>
        <taxon>Bacteria</taxon>
        <taxon>Pseudomonadati</taxon>
        <taxon>Pseudomonadota</taxon>
        <taxon>Alphaproteobacteria</taxon>
        <taxon>Sphingomonadales</taxon>
        <taxon>Sphingomonadaceae</taxon>
        <taxon>Sphingomonas</taxon>
    </lineage>
</organism>
<keyword evidence="6" id="KW-1185">Reference proteome</keyword>
<dbReference type="PANTHER" id="PTHR46796">
    <property type="entry name" value="HTH-TYPE TRANSCRIPTIONAL ACTIVATOR RHAS-RELATED"/>
    <property type="match status" value="1"/>
</dbReference>